<evidence type="ECO:0000256" key="3">
    <source>
        <dbReference type="SAM" id="Phobius"/>
    </source>
</evidence>
<keyword evidence="4" id="KW-0732">Signal</keyword>
<dbReference type="SUPFAM" id="SSF50965">
    <property type="entry name" value="Galactose oxidase, central domain"/>
    <property type="match status" value="1"/>
</dbReference>
<evidence type="ECO:0000256" key="4">
    <source>
        <dbReference type="SAM" id="SignalP"/>
    </source>
</evidence>
<protein>
    <submittedName>
        <fullName evidence="5">Galactose oxidase</fullName>
    </submittedName>
</protein>
<dbReference type="Gene3D" id="2.120.10.80">
    <property type="entry name" value="Kelch-type beta propeller"/>
    <property type="match status" value="2"/>
</dbReference>
<keyword evidence="3" id="KW-0812">Transmembrane</keyword>
<dbReference type="EMBL" id="WTPW01000153">
    <property type="protein sequence ID" value="KAF0541349.1"/>
    <property type="molecule type" value="Genomic_DNA"/>
</dbReference>
<keyword evidence="3" id="KW-1133">Transmembrane helix</keyword>
<keyword evidence="6" id="KW-1185">Reference proteome</keyword>
<name>A0A8H4AX85_GIGMA</name>
<dbReference type="PANTHER" id="PTHR46093:SF18">
    <property type="entry name" value="FIBRONECTIN TYPE-III DOMAIN-CONTAINING PROTEIN"/>
    <property type="match status" value="1"/>
</dbReference>
<evidence type="ECO:0000313" key="6">
    <source>
        <dbReference type="Proteomes" id="UP000439903"/>
    </source>
</evidence>
<proteinExistence type="predicted"/>
<dbReference type="InterPro" id="IPR011043">
    <property type="entry name" value="Gal_Oxase/kelch_b-propeller"/>
</dbReference>
<comment type="caution">
    <text evidence="5">The sequence shown here is derived from an EMBL/GenBank/DDBJ whole genome shotgun (WGS) entry which is preliminary data.</text>
</comment>
<feature type="transmembrane region" description="Helical" evidence="3">
    <location>
        <begin position="388"/>
        <end position="411"/>
    </location>
</feature>
<evidence type="ECO:0000256" key="2">
    <source>
        <dbReference type="ARBA" id="ARBA00022737"/>
    </source>
</evidence>
<keyword evidence="1" id="KW-0880">Kelch repeat</keyword>
<gene>
    <name evidence="5" type="ORF">F8M41_005512</name>
</gene>
<dbReference type="SUPFAM" id="SSF117281">
    <property type="entry name" value="Kelch motif"/>
    <property type="match status" value="1"/>
</dbReference>
<dbReference type="OrthoDB" id="2364877at2759"/>
<dbReference type="Pfam" id="PF24681">
    <property type="entry name" value="Kelch_KLHDC2_KLHL20_DRC7"/>
    <property type="match status" value="1"/>
</dbReference>
<dbReference type="AlphaFoldDB" id="A0A8H4AX85"/>
<feature type="chain" id="PRO_5034053508" evidence="4">
    <location>
        <begin position="20"/>
        <end position="451"/>
    </location>
</feature>
<keyword evidence="3" id="KW-0472">Membrane</keyword>
<evidence type="ECO:0000256" key="1">
    <source>
        <dbReference type="ARBA" id="ARBA00022441"/>
    </source>
</evidence>
<accession>A0A8H4AX85</accession>
<keyword evidence="2" id="KW-0677">Repeat</keyword>
<evidence type="ECO:0000313" key="5">
    <source>
        <dbReference type="EMBL" id="KAF0541349.1"/>
    </source>
</evidence>
<dbReference type="PANTHER" id="PTHR46093">
    <property type="entry name" value="ACYL-COA-BINDING DOMAIN-CONTAINING PROTEIN 5"/>
    <property type="match status" value="1"/>
</dbReference>
<organism evidence="5 6">
    <name type="scientific">Gigaspora margarita</name>
    <dbReference type="NCBI Taxonomy" id="4874"/>
    <lineage>
        <taxon>Eukaryota</taxon>
        <taxon>Fungi</taxon>
        <taxon>Fungi incertae sedis</taxon>
        <taxon>Mucoromycota</taxon>
        <taxon>Glomeromycotina</taxon>
        <taxon>Glomeromycetes</taxon>
        <taxon>Diversisporales</taxon>
        <taxon>Gigasporaceae</taxon>
        <taxon>Gigaspora</taxon>
    </lineage>
</organism>
<reference evidence="5 6" key="1">
    <citation type="journal article" date="2019" name="Environ. Microbiol.">
        <title>At the nexus of three kingdoms: the genome of the mycorrhizal fungus Gigaspora margarita provides insights into plant, endobacterial and fungal interactions.</title>
        <authorList>
            <person name="Venice F."/>
            <person name="Ghignone S."/>
            <person name="Salvioli di Fossalunga A."/>
            <person name="Amselem J."/>
            <person name="Novero M."/>
            <person name="Xianan X."/>
            <person name="Sedzielewska Toro K."/>
            <person name="Morin E."/>
            <person name="Lipzen A."/>
            <person name="Grigoriev I.V."/>
            <person name="Henrissat B."/>
            <person name="Martin F.M."/>
            <person name="Bonfante P."/>
        </authorList>
    </citation>
    <scope>NUCLEOTIDE SEQUENCE [LARGE SCALE GENOMIC DNA]</scope>
    <source>
        <strain evidence="5 6">BEG34</strain>
    </source>
</reference>
<dbReference type="Proteomes" id="UP000439903">
    <property type="component" value="Unassembled WGS sequence"/>
</dbReference>
<feature type="signal peptide" evidence="4">
    <location>
        <begin position="1"/>
        <end position="19"/>
    </location>
</feature>
<sequence>MMLLFFLFILFLFVYDTCQFSPDGRLYQNSVLIGTRLYVFGGYTGKLEYTNETIYLDLTKSFDTSRPLWIKDITGTAPINAEFGTACLSPIDNSTVYLIGGVAFNETSLQYFKPPLIYAFNSVESKWTILNASGFASFDSNTTNIYNDMQAVMRHSLIYLFSGTNTLKPSESNLSTVSTLVTTLNIYNTKTMTWLFFNFSNTPTPREGYTANLLKNGHIVYIGGTETPNGASRETNVNMNNIPVFDTDDLIWILMTTSGDPVASRNSHSAVLTEDGKIIIFGGESGYGFVKVSPDLAILDTNSNPYEWSIPNIPPENKPPALAGHSSTLYNNNYMLIIFGRRTSNQPVTSTEVPLINDIIYVFDINNLVWTSTFSSTPASGQCTTHCVIGLVTAIISLLIISSIGIGCYYYKVKSINIFSFLCICRNKKPFSFLCICRNKKPFVNSNDPLR</sequence>
<dbReference type="InterPro" id="IPR015915">
    <property type="entry name" value="Kelch-typ_b-propeller"/>
</dbReference>